<dbReference type="RefSeq" id="WP_184932221.1">
    <property type="nucleotide sequence ID" value="NZ_JACHJY010000009.1"/>
</dbReference>
<accession>A0A7W7XDQ3</accession>
<reference evidence="2 3" key="1">
    <citation type="submission" date="2020-08" db="EMBL/GenBank/DDBJ databases">
        <title>Genomic Encyclopedia of Type Strains, Phase III (KMG-III): the genomes of soil and plant-associated and newly described type strains.</title>
        <authorList>
            <person name="Whitman W."/>
        </authorList>
    </citation>
    <scope>NUCLEOTIDE SEQUENCE [LARGE SCALE GENOMIC DNA]</scope>
    <source>
        <strain evidence="2 3">SFB5A</strain>
    </source>
</reference>
<gene>
    <name evidence="2" type="ORF">GGE06_005944</name>
</gene>
<protein>
    <recommendedName>
        <fullName evidence="1">Bacteriophage T5 Orf172 DNA-binding domain-containing protein</fullName>
    </recommendedName>
</protein>
<evidence type="ECO:0000259" key="1">
    <source>
        <dbReference type="SMART" id="SM00974"/>
    </source>
</evidence>
<evidence type="ECO:0000313" key="2">
    <source>
        <dbReference type="EMBL" id="MBB4984994.1"/>
    </source>
</evidence>
<sequence>MTNLEPTEFVYVMGSPGTRTVKIGRSVDPKRRLAQIQTMSPVPLELLAVHIGDHEVETYLHRRFALLRTHGEWFTFEVDPLSAVAEAIQAHAEEKRAMEATPSMAELRLDFLQRVGQASAEFLQARHDLERLIREARDAGVPLTAIAKHTGFSREWVRKIADGKSFKASA</sequence>
<organism evidence="2 3">
    <name type="scientific">Streptomyces nymphaeiformis</name>
    <dbReference type="NCBI Taxonomy" id="2663842"/>
    <lineage>
        <taxon>Bacteria</taxon>
        <taxon>Bacillati</taxon>
        <taxon>Actinomycetota</taxon>
        <taxon>Actinomycetes</taxon>
        <taxon>Kitasatosporales</taxon>
        <taxon>Streptomycetaceae</taxon>
        <taxon>Streptomyces</taxon>
    </lineage>
</organism>
<feature type="domain" description="Bacteriophage T5 Orf172 DNA-binding" evidence="1">
    <location>
        <begin position="15"/>
        <end position="88"/>
    </location>
</feature>
<evidence type="ECO:0000313" key="3">
    <source>
        <dbReference type="Proteomes" id="UP000582643"/>
    </source>
</evidence>
<dbReference type="SMART" id="SM00974">
    <property type="entry name" value="T5orf172"/>
    <property type="match status" value="1"/>
</dbReference>
<comment type="caution">
    <text evidence="2">The sequence shown here is derived from an EMBL/GenBank/DDBJ whole genome shotgun (WGS) entry which is preliminary data.</text>
</comment>
<dbReference type="InterPro" id="IPR018306">
    <property type="entry name" value="Phage_T5_Orf172_DNA-bd"/>
</dbReference>
<keyword evidence="3" id="KW-1185">Reference proteome</keyword>
<dbReference type="Proteomes" id="UP000582643">
    <property type="component" value="Unassembled WGS sequence"/>
</dbReference>
<dbReference type="AlphaFoldDB" id="A0A7W7XDQ3"/>
<dbReference type="EMBL" id="JACHJY010000009">
    <property type="protein sequence ID" value="MBB4984994.1"/>
    <property type="molecule type" value="Genomic_DNA"/>
</dbReference>
<dbReference type="Pfam" id="PF13455">
    <property type="entry name" value="MUG113"/>
    <property type="match status" value="1"/>
</dbReference>
<proteinExistence type="predicted"/>
<name>A0A7W7XDQ3_9ACTN</name>